<keyword evidence="3" id="KW-1185">Reference proteome</keyword>
<sequence>MALALAGCGGGGGGYSAPVPDAPVAQRTVQGTAAKGLIKGARVNVYAIDAQGARGGAALASATTGPDGTYTLQIPAAVLNFLIEVVAAPGAVMADEASGTDLALPTSMKLRSVVTLAGNAAGPYQGSVSPLSEMVARTAETADGKLPPQAIAQAKTRVRTLLGFDPETVKPVNSNSAAAAAASEEEKNQSLMLAAISKLGSSASAGCAQSSAAERIACVVSWLASSVIVKDGQPALDPARLAQLRDAVQAVAEDKNINRTGKDKVVGVPVLIAPPGPVTPPPAPDPVTPPPPPPPTGTTPLDATKALFGSLRNNLHALADGDVFRSTADAIKADLSGTMAPFGNDLGGVAALTLDALDRLDRARSGEMAPEDFTVARNRIMDTWPQRPSISFAEGDGDCLMTASPLSISCTVVQEAFLPGTWVGNNDMVYATRAITLQPKPDSTGEFTYTVIYEKNVVPYDGTQAQGIPARTPLGGSFSGDIRFARSGRTATGFAILGRMPGRLQQGIFQGEGEDWSLDVARNEDIDGITQYSFGGTVSAAVPGGLVRTVEIDNSSFLRVRLPAGGAGRAAVDELQLGMRGTIGATTVGGTLHLAQYESDKRALTRIPTRVWFEGWLDHGDATVFSGGVALARNGYADFDPAAAVSATNFVTDTIEIGGALSVPARPTLSLTVGATRSAPNTTDISAQYRDGSSVINASVTARTGERYPLVKVSSADGVAFSFTGTAVPVQVTKDGAVTAQLDLAKGLITYSDGSTESVK</sequence>
<feature type="region of interest" description="Disordered" evidence="1">
    <location>
        <begin position="276"/>
        <end position="300"/>
    </location>
</feature>
<protein>
    <submittedName>
        <fullName evidence="2">Uncharacterized protein</fullName>
    </submittedName>
</protein>
<organism evidence="2 3">
    <name type="scientific">Massilia litorea</name>
    <dbReference type="NCBI Taxonomy" id="2769491"/>
    <lineage>
        <taxon>Bacteria</taxon>
        <taxon>Pseudomonadati</taxon>
        <taxon>Pseudomonadota</taxon>
        <taxon>Betaproteobacteria</taxon>
        <taxon>Burkholderiales</taxon>
        <taxon>Oxalobacteraceae</taxon>
        <taxon>Telluria group</taxon>
        <taxon>Massilia</taxon>
    </lineage>
</organism>
<evidence type="ECO:0000313" key="2">
    <source>
        <dbReference type="EMBL" id="QOL51056.1"/>
    </source>
</evidence>
<dbReference type="RefSeq" id="WP_193688037.1">
    <property type="nucleotide sequence ID" value="NZ_CP062941.1"/>
</dbReference>
<evidence type="ECO:0000313" key="3">
    <source>
        <dbReference type="Proteomes" id="UP000593875"/>
    </source>
</evidence>
<dbReference type="KEGG" id="mlir:LPB04_07175"/>
<reference evidence="2 3" key="1">
    <citation type="submission" date="2020-10" db="EMBL/GenBank/DDBJ databases">
        <title>Genome sequencing of Massilia sp. LPB0304.</title>
        <authorList>
            <person name="Kim J."/>
        </authorList>
    </citation>
    <scope>NUCLEOTIDE SEQUENCE [LARGE SCALE GENOMIC DNA]</scope>
    <source>
        <strain evidence="2 3">LPB0304</strain>
    </source>
</reference>
<feature type="compositionally biased region" description="Pro residues" evidence="1">
    <location>
        <begin position="276"/>
        <end position="297"/>
    </location>
</feature>
<gene>
    <name evidence="2" type="ORF">LPB04_07175</name>
</gene>
<name>A0A7L9UAD0_9BURK</name>
<dbReference type="AlphaFoldDB" id="A0A7L9UAD0"/>
<proteinExistence type="predicted"/>
<accession>A0A7L9UAD0</accession>
<evidence type="ECO:0000256" key="1">
    <source>
        <dbReference type="SAM" id="MobiDB-lite"/>
    </source>
</evidence>
<dbReference type="Proteomes" id="UP000593875">
    <property type="component" value="Chromosome"/>
</dbReference>
<dbReference type="EMBL" id="CP062941">
    <property type="protein sequence ID" value="QOL51056.1"/>
    <property type="molecule type" value="Genomic_DNA"/>
</dbReference>